<dbReference type="AlphaFoldDB" id="A0A1F7RMJ3"/>
<dbReference type="InterPro" id="IPR005840">
    <property type="entry name" value="Ribosomal_uS12_MeSTrfase_RimO"/>
</dbReference>
<keyword evidence="2 8" id="KW-0963">Cytoplasm</keyword>
<dbReference type="InterPro" id="IPR002792">
    <property type="entry name" value="TRAM_dom"/>
</dbReference>
<evidence type="ECO:0000313" key="12">
    <source>
        <dbReference type="EMBL" id="OGL42184.1"/>
    </source>
</evidence>
<feature type="binding site" evidence="8">
    <location>
        <position position="162"/>
    </location>
    <ligand>
        <name>[4Fe-4S] cluster</name>
        <dbReference type="ChEBI" id="CHEBI:49883"/>
        <label>2</label>
        <note>4Fe-4S-S-AdoMet</note>
    </ligand>
</feature>
<feature type="binding site" evidence="8">
    <location>
        <position position="86"/>
    </location>
    <ligand>
        <name>[4Fe-4S] cluster</name>
        <dbReference type="ChEBI" id="CHEBI:49883"/>
        <label>1</label>
    </ligand>
</feature>
<dbReference type="GO" id="GO:0103039">
    <property type="term" value="F:protein methylthiotransferase activity"/>
    <property type="evidence" value="ECO:0007669"/>
    <property type="project" value="UniProtKB-EC"/>
</dbReference>
<accession>A0A1F7RMJ3</accession>
<protein>
    <recommendedName>
        <fullName evidence="8">Ribosomal protein uS12 methylthiotransferase RimO</fullName>
        <shortName evidence="8">uS12 MTTase</shortName>
        <shortName evidence="8">uS12 methylthiotransferase</shortName>
        <ecNumber evidence="8">2.8.4.4</ecNumber>
    </recommendedName>
    <alternativeName>
        <fullName evidence="8">Ribosomal protein uS12 (aspartate-C(3))-methylthiotransferase</fullName>
    </alternativeName>
    <alternativeName>
        <fullName evidence="8">Ribosome maturation factor RimO</fullName>
    </alternativeName>
</protein>
<feature type="binding site" evidence="8">
    <location>
        <position position="158"/>
    </location>
    <ligand>
        <name>[4Fe-4S] cluster</name>
        <dbReference type="ChEBI" id="CHEBI:49883"/>
        <label>2</label>
        <note>4Fe-4S-S-AdoMet</note>
    </ligand>
</feature>
<dbReference type="CDD" id="cd01335">
    <property type="entry name" value="Radical_SAM"/>
    <property type="match status" value="1"/>
</dbReference>
<comment type="cofactor">
    <cofactor evidence="8">
        <name>[4Fe-4S] cluster</name>
        <dbReference type="ChEBI" id="CHEBI:49883"/>
    </cofactor>
    <text evidence="8">Binds 2 [4Fe-4S] clusters. One cluster is coordinated with 3 cysteines and an exchangeable S-adenosyl-L-methionine.</text>
</comment>
<evidence type="ECO:0000256" key="2">
    <source>
        <dbReference type="ARBA" id="ARBA00022490"/>
    </source>
</evidence>
<dbReference type="InterPro" id="IPR005839">
    <property type="entry name" value="Methylthiotransferase"/>
</dbReference>
<keyword evidence="6 8" id="KW-0408">Iron</keyword>
<evidence type="ECO:0000256" key="7">
    <source>
        <dbReference type="ARBA" id="ARBA00023014"/>
    </source>
</evidence>
<dbReference type="EC" id="2.8.4.4" evidence="8"/>
<dbReference type="SUPFAM" id="SSF102114">
    <property type="entry name" value="Radical SAM enzymes"/>
    <property type="match status" value="1"/>
</dbReference>
<dbReference type="GO" id="GO:0051539">
    <property type="term" value="F:4 iron, 4 sulfur cluster binding"/>
    <property type="evidence" value="ECO:0007669"/>
    <property type="project" value="UniProtKB-UniRule"/>
</dbReference>
<keyword evidence="3 8" id="KW-0808">Transferase</keyword>
<evidence type="ECO:0000313" key="13">
    <source>
        <dbReference type="Proteomes" id="UP000179266"/>
    </source>
</evidence>
<dbReference type="FunFam" id="3.80.30.20:FF:000001">
    <property type="entry name" value="tRNA-2-methylthio-N(6)-dimethylallyladenosine synthase 2"/>
    <property type="match status" value="1"/>
</dbReference>
<feature type="domain" description="Radical SAM core" evidence="11">
    <location>
        <begin position="144"/>
        <end position="376"/>
    </location>
</feature>
<dbReference type="InterPro" id="IPR012340">
    <property type="entry name" value="NA-bd_OB-fold"/>
</dbReference>
<evidence type="ECO:0000256" key="1">
    <source>
        <dbReference type="ARBA" id="ARBA00022485"/>
    </source>
</evidence>
<dbReference type="PROSITE" id="PS51918">
    <property type="entry name" value="RADICAL_SAM"/>
    <property type="match status" value="1"/>
</dbReference>
<dbReference type="InterPro" id="IPR058240">
    <property type="entry name" value="rSAM_sf"/>
</dbReference>
<dbReference type="NCBIfam" id="TIGR01125">
    <property type="entry name" value="30S ribosomal protein S12 methylthiotransferase RimO"/>
    <property type="match status" value="1"/>
</dbReference>
<evidence type="ECO:0000256" key="4">
    <source>
        <dbReference type="ARBA" id="ARBA00022691"/>
    </source>
</evidence>
<dbReference type="PANTHER" id="PTHR43837:SF1">
    <property type="entry name" value="RIBOSOMAL PROTEIN US12 METHYLTHIOTRANSFERASE RIMO"/>
    <property type="match status" value="1"/>
</dbReference>
<dbReference type="InterPro" id="IPR007197">
    <property type="entry name" value="rSAM"/>
</dbReference>
<evidence type="ECO:0000256" key="8">
    <source>
        <dbReference type="HAMAP-Rule" id="MF_01865"/>
    </source>
</evidence>
<keyword evidence="7 8" id="KW-0411">Iron-sulfur</keyword>
<feature type="binding site" evidence="8">
    <location>
        <position position="52"/>
    </location>
    <ligand>
        <name>[4Fe-4S] cluster</name>
        <dbReference type="ChEBI" id="CHEBI:49883"/>
        <label>1</label>
    </ligand>
</feature>
<dbReference type="SMART" id="SM00729">
    <property type="entry name" value="Elp3"/>
    <property type="match status" value="1"/>
</dbReference>
<dbReference type="Gene3D" id="3.80.30.20">
    <property type="entry name" value="tm_1862 like domain"/>
    <property type="match status" value="1"/>
</dbReference>
<dbReference type="Pfam" id="PF00919">
    <property type="entry name" value="UPF0004"/>
    <property type="match status" value="1"/>
</dbReference>
<dbReference type="Pfam" id="PF04055">
    <property type="entry name" value="Radical_SAM"/>
    <property type="match status" value="1"/>
</dbReference>
<name>A0A1F7RMJ3_9BACT</name>
<dbReference type="EMBL" id="MGDD01000333">
    <property type="protein sequence ID" value="OGL42184.1"/>
    <property type="molecule type" value="Genomic_DNA"/>
</dbReference>
<proteinExistence type="inferred from homology"/>
<evidence type="ECO:0000259" key="10">
    <source>
        <dbReference type="PROSITE" id="PS51449"/>
    </source>
</evidence>
<dbReference type="InterPro" id="IPR020612">
    <property type="entry name" value="Methylthiotransferase_CS"/>
</dbReference>
<dbReference type="InterPro" id="IPR023404">
    <property type="entry name" value="rSAM_horseshoe"/>
</dbReference>
<dbReference type="InterPro" id="IPR013848">
    <property type="entry name" value="Methylthiotransferase_N"/>
</dbReference>
<feature type="domain" description="TRAM" evidence="9">
    <location>
        <begin position="377"/>
        <end position="445"/>
    </location>
</feature>
<keyword evidence="4 8" id="KW-0949">S-adenosyl-L-methionine</keyword>
<evidence type="ECO:0000256" key="6">
    <source>
        <dbReference type="ARBA" id="ARBA00023004"/>
    </source>
</evidence>
<feature type="domain" description="MTTase N-terminal" evidence="10">
    <location>
        <begin position="7"/>
        <end position="123"/>
    </location>
</feature>
<keyword evidence="12" id="KW-0687">Ribonucleoprotein</keyword>
<keyword evidence="5 8" id="KW-0479">Metal-binding</keyword>
<dbReference type="NCBIfam" id="TIGR00089">
    <property type="entry name" value="MiaB/RimO family radical SAM methylthiotransferase"/>
    <property type="match status" value="1"/>
</dbReference>
<dbReference type="PROSITE" id="PS51449">
    <property type="entry name" value="MTTASE_N"/>
    <property type="match status" value="1"/>
</dbReference>
<keyword evidence="12" id="KW-0689">Ribosomal protein</keyword>
<feature type="binding site" evidence="8">
    <location>
        <position position="165"/>
    </location>
    <ligand>
        <name>[4Fe-4S] cluster</name>
        <dbReference type="ChEBI" id="CHEBI:49883"/>
        <label>2</label>
        <note>4Fe-4S-S-AdoMet</note>
    </ligand>
</feature>
<dbReference type="SFLD" id="SFLDG01061">
    <property type="entry name" value="methylthiotransferase"/>
    <property type="match status" value="1"/>
</dbReference>
<dbReference type="PANTHER" id="PTHR43837">
    <property type="entry name" value="RIBOSOMAL PROTEIN S12 METHYLTHIOTRANSFERASE RIMO"/>
    <property type="match status" value="1"/>
</dbReference>
<dbReference type="Gene3D" id="2.40.50.140">
    <property type="entry name" value="Nucleic acid-binding proteins"/>
    <property type="match status" value="1"/>
</dbReference>
<gene>
    <name evidence="8" type="primary">rimO</name>
    <name evidence="12" type="ORF">A2161_05280</name>
</gene>
<dbReference type="Proteomes" id="UP000179266">
    <property type="component" value="Unassembled WGS sequence"/>
</dbReference>
<comment type="function">
    <text evidence="8">Catalyzes the methylthiolation of an aspartic acid residue of ribosomal protein uS12.</text>
</comment>
<dbReference type="HAMAP" id="MF_01865">
    <property type="entry name" value="MTTase_RimO"/>
    <property type="match status" value="1"/>
</dbReference>
<comment type="subcellular location">
    <subcellularLocation>
        <location evidence="8">Cytoplasm</location>
    </subcellularLocation>
</comment>
<evidence type="ECO:0000256" key="5">
    <source>
        <dbReference type="ARBA" id="ARBA00022723"/>
    </source>
</evidence>
<sequence>MIPRSKTPISIINLGCPKNLVDSEEVLTYLSARGFVNEKNIINTRAILLNTCCFIDDAKEESIEKILQAVQIKKENPECLILVFGCMPVRYLEELKQAIPEVDQFFPGTNPEEIYRYLVKFLFHEQEQYFDELTSSVPSGRLWLENPYFAYLKVAEGCDYQCSFCVIPQIRGPYRSILPDKIVAEATGLLNRGVKELILVAQHTTAYGRDLNPQRSLVDLLQALESINGNFWIRILYAHPMEIKDSLLHYISKSKKICHYLDIPIQHSHEIILKNMKRKENSDELLNLFQKLLKKIPDIALRTSVLVGFPGETEKMFSHLIDFIQKIKFMHLGCFKFSAQAGTPAASMRGQVPVKIREQRAVKIITFQQKIIAGIQSRFVGSVHKVLVEEFLNEGPYNYAGRAVFQAPEIDGVVFIRGSNLKCGEFYSVKIEDFEQYDLFGTVIL</sequence>
<evidence type="ECO:0000259" key="11">
    <source>
        <dbReference type="PROSITE" id="PS51918"/>
    </source>
</evidence>
<dbReference type="GO" id="GO:0005829">
    <property type="term" value="C:cytosol"/>
    <property type="evidence" value="ECO:0007669"/>
    <property type="project" value="TreeGrafter"/>
</dbReference>
<dbReference type="GO" id="GO:0035599">
    <property type="term" value="F:aspartic acid methylthiotransferase activity"/>
    <property type="evidence" value="ECO:0007669"/>
    <property type="project" value="TreeGrafter"/>
</dbReference>
<dbReference type="SFLD" id="SFLDS00029">
    <property type="entry name" value="Radical_SAM"/>
    <property type="match status" value="1"/>
</dbReference>
<dbReference type="Gene3D" id="3.40.50.12160">
    <property type="entry name" value="Methylthiotransferase, N-terminal domain"/>
    <property type="match status" value="1"/>
</dbReference>
<dbReference type="SFLD" id="SFLDG01082">
    <property type="entry name" value="B12-binding_domain_containing"/>
    <property type="match status" value="1"/>
</dbReference>
<dbReference type="GO" id="GO:0006400">
    <property type="term" value="P:tRNA modification"/>
    <property type="evidence" value="ECO:0007669"/>
    <property type="project" value="InterPro"/>
</dbReference>
<comment type="similarity">
    <text evidence="8">Belongs to the methylthiotransferase family. RimO subfamily.</text>
</comment>
<dbReference type="GO" id="GO:0005840">
    <property type="term" value="C:ribosome"/>
    <property type="evidence" value="ECO:0007669"/>
    <property type="project" value="UniProtKB-KW"/>
</dbReference>
<comment type="caution">
    <text evidence="12">The sequence shown here is derived from an EMBL/GenBank/DDBJ whole genome shotgun (WGS) entry which is preliminary data.</text>
</comment>
<dbReference type="PROSITE" id="PS50926">
    <property type="entry name" value="TRAM"/>
    <property type="match status" value="1"/>
</dbReference>
<feature type="binding site" evidence="8">
    <location>
        <position position="16"/>
    </location>
    <ligand>
        <name>[4Fe-4S] cluster</name>
        <dbReference type="ChEBI" id="CHEBI:49883"/>
        <label>1</label>
    </ligand>
</feature>
<evidence type="ECO:0000256" key="3">
    <source>
        <dbReference type="ARBA" id="ARBA00022679"/>
    </source>
</evidence>
<organism evidence="12 13">
    <name type="scientific">Candidatus Schekmanbacteria bacterium RBG_13_48_7</name>
    <dbReference type="NCBI Taxonomy" id="1817878"/>
    <lineage>
        <taxon>Bacteria</taxon>
        <taxon>Candidatus Schekmaniibacteriota</taxon>
    </lineage>
</organism>
<dbReference type="GO" id="GO:0046872">
    <property type="term" value="F:metal ion binding"/>
    <property type="evidence" value="ECO:0007669"/>
    <property type="project" value="UniProtKB-KW"/>
</dbReference>
<dbReference type="InterPro" id="IPR038135">
    <property type="entry name" value="Methylthiotransferase_N_sf"/>
</dbReference>
<reference evidence="12 13" key="1">
    <citation type="journal article" date="2016" name="Nat. Commun.">
        <title>Thousands of microbial genomes shed light on interconnected biogeochemical processes in an aquifer system.</title>
        <authorList>
            <person name="Anantharaman K."/>
            <person name="Brown C.T."/>
            <person name="Hug L.A."/>
            <person name="Sharon I."/>
            <person name="Castelle C.J."/>
            <person name="Probst A.J."/>
            <person name="Thomas B.C."/>
            <person name="Singh A."/>
            <person name="Wilkins M.J."/>
            <person name="Karaoz U."/>
            <person name="Brodie E.L."/>
            <person name="Williams K.H."/>
            <person name="Hubbard S.S."/>
            <person name="Banfield J.F."/>
        </authorList>
    </citation>
    <scope>NUCLEOTIDE SEQUENCE [LARGE SCALE GENOMIC DNA]</scope>
</reference>
<dbReference type="InterPro" id="IPR006638">
    <property type="entry name" value="Elp3/MiaA/NifB-like_rSAM"/>
</dbReference>
<dbReference type="SFLD" id="SFLDF00274">
    <property type="entry name" value="ribosomal_protein_S12_methylth"/>
    <property type="match status" value="1"/>
</dbReference>
<comment type="catalytic activity">
    <reaction evidence="8">
        <text>L-aspartate(89)-[ribosomal protein uS12]-hydrogen + (sulfur carrier)-SH + AH2 + 2 S-adenosyl-L-methionine = 3-methylsulfanyl-L-aspartate(89)-[ribosomal protein uS12]-hydrogen + (sulfur carrier)-H + 5'-deoxyadenosine + L-methionine + A + S-adenosyl-L-homocysteine + 2 H(+)</text>
        <dbReference type="Rhea" id="RHEA:37087"/>
        <dbReference type="Rhea" id="RHEA-COMP:10460"/>
        <dbReference type="Rhea" id="RHEA-COMP:10461"/>
        <dbReference type="Rhea" id="RHEA-COMP:14737"/>
        <dbReference type="Rhea" id="RHEA-COMP:14739"/>
        <dbReference type="ChEBI" id="CHEBI:13193"/>
        <dbReference type="ChEBI" id="CHEBI:15378"/>
        <dbReference type="ChEBI" id="CHEBI:17319"/>
        <dbReference type="ChEBI" id="CHEBI:17499"/>
        <dbReference type="ChEBI" id="CHEBI:29917"/>
        <dbReference type="ChEBI" id="CHEBI:29961"/>
        <dbReference type="ChEBI" id="CHEBI:57844"/>
        <dbReference type="ChEBI" id="CHEBI:57856"/>
        <dbReference type="ChEBI" id="CHEBI:59789"/>
        <dbReference type="ChEBI" id="CHEBI:64428"/>
        <dbReference type="ChEBI" id="CHEBI:73599"/>
        <dbReference type="EC" id="2.8.4.4"/>
    </reaction>
</comment>
<keyword evidence="1 8" id="KW-0004">4Fe-4S</keyword>
<dbReference type="PROSITE" id="PS01278">
    <property type="entry name" value="MTTASE_RADICAL"/>
    <property type="match status" value="1"/>
</dbReference>
<evidence type="ECO:0000259" key="9">
    <source>
        <dbReference type="PROSITE" id="PS50926"/>
    </source>
</evidence>
<dbReference type="Pfam" id="PF18693">
    <property type="entry name" value="TRAM_2"/>
    <property type="match status" value="1"/>
</dbReference>